<evidence type="ECO:0000256" key="1">
    <source>
        <dbReference type="SAM" id="SignalP"/>
    </source>
</evidence>
<dbReference type="OrthoDB" id="92512at2"/>
<reference evidence="2 3" key="1">
    <citation type="journal article" date="2010" name="Stand. Genomic Sci.">
        <title>Complete genome sequence of Ilyobacter polytropus type strain (CuHbu1).</title>
        <authorList>
            <person name="Sikorski J."/>
            <person name="Chertkov O."/>
            <person name="Lapidus A."/>
            <person name="Nolan M."/>
            <person name="Lucas S."/>
            <person name="Del Rio T.G."/>
            <person name="Tice H."/>
            <person name="Cheng J.F."/>
            <person name="Tapia R."/>
            <person name="Han C."/>
            <person name="Goodwin L."/>
            <person name="Pitluck S."/>
            <person name="Liolios K."/>
            <person name="Ivanova N."/>
            <person name="Mavromatis K."/>
            <person name="Mikhailova N."/>
            <person name="Pati A."/>
            <person name="Chen A."/>
            <person name="Palaniappan K."/>
            <person name="Land M."/>
            <person name="Hauser L."/>
            <person name="Chang Y.J."/>
            <person name="Jeffries C.D."/>
            <person name="Brambilla E."/>
            <person name="Yasawong M."/>
            <person name="Rohde M."/>
            <person name="Pukall R."/>
            <person name="Spring S."/>
            <person name="Goker M."/>
            <person name="Woyke T."/>
            <person name="Bristow J."/>
            <person name="Eisen J.A."/>
            <person name="Markowitz V."/>
            <person name="Hugenholtz P."/>
            <person name="Kyrpides N.C."/>
            <person name="Klenk H.P."/>
        </authorList>
    </citation>
    <scope>NUCLEOTIDE SEQUENCE [LARGE SCALE GENOMIC DNA]</scope>
    <source>
        <strain evidence="3">ATCC 51220 / DSM 2926 / LMG 16218 / CuHBu1</strain>
    </source>
</reference>
<sequence length="281" mass="29638">MKLLRNTLVSTLIISSVAMAQGDNFSRSSAALAELKSKAEMTETKSESDKLFYLVDDFSQLKTVPGFTFGAPSGLVPGWGVGFAALSGVHKDSDTDGATAFGFGFGDPFESLGGAASLSIGSIDPSDGGAFNRGSLNLSVGHTFPEYGVGVAVGMSNFDIWHDSSEDELDESFYAAATKLFPNNTAPMILTAGFGNESFVDINTDDDRDSKIDPFISGAVYLHPQMSLILDYTTGITTFGTSLVPFPDYPVTLGLALTDLFKEADEDAIGFIGSLAVGFTF</sequence>
<evidence type="ECO:0000313" key="2">
    <source>
        <dbReference type="EMBL" id="ADO82164.1"/>
    </source>
</evidence>
<keyword evidence="3" id="KW-1185">Reference proteome</keyword>
<protein>
    <submittedName>
        <fullName evidence="2">Uncharacterized protein</fullName>
    </submittedName>
</protein>
<feature type="signal peptide" evidence="1">
    <location>
        <begin position="1"/>
        <end position="20"/>
    </location>
</feature>
<evidence type="ECO:0000313" key="3">
    <source>
        <dbReference type="Proteomes" id="UP000006875"/>
    </source>
</evidence>
<keyword evidence="1" id="KW-0732">Signal</keyword>
<dbReference type="AlphaFoldDB" id="E3HB15"/>
<organism evidence="2 3">
    <name type="scientific">Ilyobacter polytropus (strain ATCC 51220 / DSM 2926 / LMG 16218 / CuHBu1)</name>
    <dbReference type="NCBI Taxonomy" id="572544"/>
    <lineage>
        <taxon>Bacteria</taxon>
        <taxon>Fusobacteriati</taxon>
        <taxon>Fusobacteriota</taxon>
        <taxon>Fusobacteriia</taxon>
        <taxon>Fusobacteriales</taxon>
        <taxon>Fusobacteriaceae</taxon>
        <taxon>Ilyobacter</taxon>
    </lineage>
</organism>
<dbReference type="eggNOG" id="ENOG5030VVF">
    <property type="taxonomic scope" value="Bacteria"/>
</dbReference>
<feature type="chain" id="PRO_5003170927" evidence="1">
    <location>
        <begin position="21"/>
        <end position="281"/>
    </location>
</feature>
<dbReference type="EMBL" id="CP002281">
    <property type="protein sequence ID" value="ADO82164.1"/>
    <property type="molecule type" value="Genomic_DNA"/>
</dbReference>
<dbReference type="STRING" id="572544.Ilyop_0376"/>
<dbReference type="RefSeq" id="WP_013386834.1">
    <property type="nucleotide sequence ID" value="NC_014632.1"/>
</dbReference>
<accession>E3HB15</accession>
<dbReference type="HOGENOM" id="CLU_1018181_0_0_0"/>
<dbReference type="KEGG" id="ipo:Ilyop_0376"/>
<name>E3HB15_ILYPC</name>
<gene>
    <name evidence="2" type="ordered locus">Ilyop_0376</name>
</gene>
<dbReference type="Proteomes" id="UP000006875">
    <property type="component" value="Chromosome"/>
</dbReference>
<proteinExistence type="predicted"/>